<evidence type="ECO:0000313" key="3">
    <source>
        <dbReference type="EMBL" id="QNO51228.1"/>
    </source>
</evidence>
<evidence type="ECO:0000256" key="1">
    <source>
        <dbReference type="ARBA" id="ARBA00038248"/>
    </source>
</evidence>
<dbReference type="PANTHER" id="PTHR36565:SF5">
    <property type="entry name" value="TOXIN MJ0605-RELATED"/>
    <property type="match status" value="1"/>
</dbReference>
<dbReference type="InterPro" id="IPR007842">
    <property type="entry name" value="HEPN_dom"/>
</dbReference>
<accession>A0A7G9YT94</accession>
<dbReference type="PANTHER" id="PTHR36565">
    <property type="entry name" value="UPF0332 PROTEIN TM_1000"/>
    <property type="match status" value="1"/>
</dbReference>
<evidence type="ECO:0000259" key="2">
    <source>
        <dbReference type="Pfam" id="PF05168"/>
    </source>
</evidence>
<comment type="similarity">
    <text evidence="1">Belongs to the UPF0332 family.</text>
</comment>
<reference evidence="3" key="1">
    <citation type="submission" date="2020-06" db="EMBL/GenBank/DDBJ databases">
        <title>Unique genomic features of the anaerobic methanotrophic archaea.</title>
        <authorList>
            <person name="Chadwick G.L."/>
            <person name="Skennerton C.T."/>
            <person name="Laso-Perez R."/>
            <person name="Leu A.O."/>
            <person name="Speth D.R."/>
            <person name="Yu H."/>
            <person name="Morgan-Lang C."/>
            <person name="Hatzenpichler R."/>
            <person name="Goudeau D."/>
            <person name="Malmstrom R."/>
            <person name="Brazelton W.J."/>
            <person name="Woyke T."/>
            <person name="Hallam S.J."/>
            <person name="Tyson G.W."/>
            <person name="Wegener G."/>
            <person name="Boetius A."/>
            <person name="Orphan V."/>
        </authorList>
    </citation>
    <scope>NUCLEOTIDE SEQUENCE</scope>
</reference>
<name>A0A7G9YT94_9EURY</name>
<organism evidence="3">
    <name type="scientific">Candidatus Methanophagaceae archaeon ANME-1 ERB6</name>
    <dbReference type="NCBI Taxonomy" id="2759912"/>
    <lineage>
        <taxon>Archaea</taxon>
        <taxon>Methanobacteriati</taxon>
        <taxon>Methanobacteriota</taxon>
        <taxon>Stenosarchaea group</taxon>
        <taxon>Methanomicrobia</taxon>
        <taxon>Candidatus Methanophagales</taxon>
        <taxon>Candidatus Methanophagaceae</taxon>
    </lineage>
</organism>
<dbReference type="Gene3D" id="1.20.120.330">
    <property type="entry name" value="Nucleotidyltransferases domain 2"/>
    <property type="match status" value="1"/>
</dbReference>
<proteinExistence type="inferred from homology"/>
<dbReference type="AlphaFoldDB" id="A0A7G9YT94"/>
<gene>
    <name evidence="3" type="ORF">BAILMKME_00026</name>
</gene>
<feature type="domain" description="HEPN" evidence="2">
    <location>
        <begin position="3"/>
        <end position="115"/>
    </location>
</feature>
<dbReference type="Pfam" id="PF05168">
    <property type="entry name" value="HEPN"/>
    <property type="match status" value="1"/>
</dbReference>
<sequence length="129" mass="14820">MHEKYIENAEEKLEAAEYLLEGGFYNDAASRAYYSMFYSARALLSLKEIYPKAHKGVISKFGLEFVKKGFVEDAYGRALSHAKDRREVADYDIEKNIGKEEAEAIVEDAENFLVRIKDAIRDILEESVR</sequence>
<protein>
    <recommendedName>
        <fullName evidence="2">HEPN domain-containing protein</fullName>
    </recommendedName>
</protein>
<dbReference type="EMBL" id="MT631463">
    <property type="protein sequence ID" value="QNO51228.1"/>
    <property type="molecule type" value="Genomic_DNA"/>
</dbReference>
<dbReference type="InterPro" id="IPR052226">
    <property type="entry name" value="UPF0332_toxin"/>
</dbReference>